<gene>
    <name evidence="2" type="ORF">SAMN05660835_01306</name>
</gene>
<evidence type="ECO:0000313" key="3">
    <source>
        <dbReference type="Proteomes" id="UP000199411"/>
    </source>
</evidence>
<dbReference type="OrthoDB" id="5502352at2"/>
<dbReference type="Proteomes" id="UP000199411">
    <property type="component" value="Unassembled WGS sequence"/>
</dbReference>
<keyword evidence="1" id="KW-0732">Signal</keyword>
<keyword evidence="3" id="KW-1185">Reference proteome</keyword>
<evidence type="ECO:0000313" key="2">
    <source>
        <dbReference type="EMBL" id="SDC74304.1"/>
    </source>
</evidence>
<dbReference type="SUPFAM" id="SSF56935">
    <property type="entry name" value="Porins"/>
    <property type="match status" value="1"/>
</dbReference>
<dbReference type="RefSeq" id="WP_092129055.1">
    <property type="nucleotide sequence ID" value="NZ_FMYU01000008.1"/>
</dbReference>
<dbReference type="EMBL" id="FMYU01000008">
    <property type="protein sequence ID" value="SDC74304.1"/>
    <property type="molecule type" value="Genomic_DNA"/>
</dbReference>
<proteinExistence type="predicted"/>
<name>A0A1G6P3X4_9BACT</name>
<evidence type="ECO:0008006" key="4">
    <source>
        <dbReference type="Google" id="ProtNLM"/>
    </source>
</evidence>
<evidence type="ECO:0000256" key="1">
    <source>
        <dbReference type="SAM" id="SignalP"/>
    </source>
</evidence>
<organism evidence="2 3">
    <name type="scientific">Desulfurella multipotens</name>
    <dbReference type="NCBI Taxonomy" id="79269"/>
    <lineage>
        <taxon>Bacteria</taxon>
        <taxon>Pseudomonadati</taxon>
        <taxon>Campylobacterota</taxon>
        <taxon>Desulfurellia</taxon>
        <taxon>Desulfurellales</taxon>
        <taxon>Desulfurellaceae</taxon>
        <taxon>Desulfurella</taxon>
    </lineage>
</organism>
<protein>
    <recommendedName>
        <fullName evidence="4">Outer membrane protein (Porin)</fullName>
    </recommendedName>
</protein>
<feature type="chain" id="PRO_5011540054" description="Outer membrane protein (Porin)" evidence="1">
    <location>
        <begin position="24"/>
        <end position="414"/>
    </location>
</feature>
<reference evidence="3" key="1">
    <citation type="submission" date="2016-10" db="EMBL/GenBank/DDBJ databases">
        <authorList>
            <person name="Varghese N."/>
            <person name="Submissions S."/>
        </authorList>
    </citation>
    <scope>NUCLEOTIDE SEQUENCE [LARGE SCALE GENOMIC DNA]</scope>
    <source>
        <strain evidence="3">DSM 8415</strain>
    </source>
</reference>
<accession>A0A1G6P3X4</accession>
<dbReference type="AlphaFoldDB" id="A0A1G6P3X4"/>
<feature type="signal peptide" evidence="1">
    <location>
        <begin position="1"/>
        <end position="23"/>
    </location>
</feature>
<dbReference type="PROSITE" id="PS51257">
    <property type="entry name" value="PROKAR_LIPOPROTEIN"/>
    <property type="match status" value="1"/>
</dbReference>
<sequence length="414" mass="44957">MKKKLVSAVVALSIFGCVGIASAGSVTTKTDTNISISGFTQMYFDWANNQGFLANTANPEFIKANTKSSAAQTSFGSTANFTRLSLALENKSEGIKGLIEGDFWGGGANISTDGNGNFRLRHAYFVKEFCQEGCNYTPWLLVGQTFNSGFYVSYTMNAPCNIAGSSNGPTNRIPQVGFGVKFDLGSVKLNPQIAAQDLLTTFISQSGFDSYRSTMPGLGVRLPVEFNTGLGKPASFYADFQWQNLKLTKQTAGIDSSNQNSYEFGGGLELPIYFVSFKTDAHYSKGFTKYDLLYGNVMPPSYYLNGTSIEKVSATAWDAMLKVDFNSLAQVPITLAGGYAQVVFGNLTTLSNTTTTAYARKASTIFVNMGYNLTKSATLGLEYDRNKTYYVGSNNDPNNGRVSNQVFFVGTYKF</sequence>